<gene>
    <name evidence="1" type="ORF">CC85DRAFT_86884</name>
</gene>
<dbReference type="EMBL" id="KQ087179">
    <property type="protein sequence ID" value="KLT45848.1"/>
    <property type="molecule type" value="Genomic_DNA"/>
</dbReference>
<reference evidence="1 2" key="1">
    <citation type="submission" date="2015-03" db="EMBL/GenBank/DDBJ databases">
        <title>Genomics and transcriptomics of the oil-accumulating basidiomycete yeast T. oleaginosus allow insights into substrate utilization and the diverse evolutionary trajectories of mating systems in fungi.</title>
        <authorList>
            <consortium name="DOE Joint Genome Institute"/>
            <person name="Kourist R."/>
            <person name="Kracht O."/>
            <person name="Bracharz F."/>
            <person name="Lipzen A."/>
            <person name="Nolan M."/>
            <person name="Ohm R."/>
            <person name="Grigoriev I."/>
            <person name="Sun S."/>
            <person name="Heitman J."/>
            <person name="Bruck T."/>
            <person name="Nowrousian M."/>
        </authorList>
    </citation>
    <scope>NUCLEOTIDE SEQUENCE [LARGE SCALE GENOMIC DNA]</scope>
    <source>
        <strain evidence="1 2">IBC0246</strain>
    </source>
</reference>
<accession>A0A0J0XXS9</accession>
<name>A0A0J0XXS9_9TREE</name>
<dbReference type="Proteomes" id="UP000053611">
    <property type="component" value="Unassembled WGS sequence"/>
</dbReference>
<evidence type="ECO:0000313" key="2">
    <source>
        <dbReference type="Proteomes" id="UP000053611"/>
    </source>
</evidence>
<proteinExistence type="predicted"/>
<protein>
    <submittedName>
        <fullName evidence="1">Uncharacterized protein</fullName>
    </submittedName>
</protein>
<sequence length="100" mass="11490">MVRSTFVRVERKRHERLGVRGRMEGMAGHGEWRKAKWEPRPTGHLNRRASAWTRRWRASHCVFAPWQCHLCSEPSEACTGSHPSAITNVLVGVATTSRWV</sequence>
<organism evidence="1 2">
    <name type="scientific">Cutaneotrichosporon oleaginosum</name>
    <dbReference type="NCBI Taxonomy" id="879819"/>
    <lineage>
        <taxon>Eukaryota</taxon>
        <taxon>Fungi</taxon>
        <taxon>Dikarya</taxon>
        <taxon>Basidiomycota</taxon>
        <taxon>Agaricomycotina</taxon>
        <taxon>Tremellomycetes</taxon>
        <taxon>Trichosporonales</taxon>
        <taxon>Trichosporonaceae</taxon>
        <taxon>Cutaneotrichosporon</taxon>
    </lineage>
</organism>
<dbReference type="AlphaFoldDB" id="A0A0J0XXS9"/>
<dbReference type="RefSeq" id="XP_018282339.1">
    <property type="nucleotide sequence ID" value="XM_018427481.1"/>
</dbReference>
<keyword evidence="2" id="KW-1185">Reference proteome</keyword>
<evidence type="ECO:0000313" key="1">
    <source>
        <dbReference type="EMBL" id="KLT45848.1"/>
    </source>
</evidence>
<dbReference type="GeneID" id="28988084"/>